<dbReference type="PRINTS" id="PR01727">
    <property type="entry name" value="DNABINDINGHU"/>
</dbReference>
<evidence type="ECO:0000256" key="2">
    <source>
        <dbReference type="ARBA" id="ARBA00010529"/>
    </source>
</evidence>
<evidence type="ECO:0000256" key="3">
    <source>
        <dbReference type="ARBA" id="ARBA00023067"/>
    </source>
</evidence>
<dbReference type="OrthoDB" id="9799835at2"/>
<dbReference type="InterPro" id="IPR000119">
    <property type="entry name" value="Hist_DNA-bd"/>
</dbReference>
<keyword evidence="4 6" id="KW-0238">DNA-binding</keyword>
<keyword evidence="7" id="KW-1185">Reference proteome</keyword>
<evidence type="ECO:0000256" key="5">
    <source>
        <dbReference type="RuleBase" id="RU003939"/>
    </source>
</evidence>
<dbReference type="GO" id="GO:0005829">
    <property type="term" value="C:cytosol"/>
    <property type="evidence" value="ECO:0007669"/>
    <property type="project" value="TreeGrafter"/>
</dbReference>
<comment type="caution">
    <text evidence="6">The sequence shown here is derived from an EMBL/GenBank/DDBJ whole genome shotgun (WGS) entry which is preliminary data.</text>
</comment>
<organism evidence="6 7">
    <name type="scientific">Candidatus Photodesmus blepharonis</name>
    <dbReference type="NCBI Taxonomy" id="1179155"/>
    <lineage>
        <taxon>Bacteria</taxon>
        <taxon>Pseudomonadati</taxon>
        <taxon>Pseudomonadota</taxon>
        <taxon>Gammaproteobacteria</taxon>
        <taxon>Vibrionales</taxon>
        <taxon>Vibrionaceae</taxon>
        <taxon>Candidatus Photodesmus</taxon>
    </lineage>
</organism>
<comment type="similarity">
    <text evidence="2 5">Belongs to the bacterial histone-like protein family.</text>
</comment>
<reference evidence="6 7" key="1">
    <citation type="submission" date="2014-03" db="EMBL/GenBank/DDBJ databases">
        <title>Selection and divergence in the genomes of co-occurring obligate luminous symbionts with specific hosts.</title>
        <authorList>
            <person name="Hendry T.A."/>
            <person name="de Wet J.R."/>
            <person name="Dunlap P.V."/>
        </authorList>
    </citation>
    <scope>NUCLEOTIDE SEQUENCE [LARGE SCALE GENOMIC DNA]</scope>
    <source>
        <strain evidence="6 7">Ppalp.1</strain>
    </source>
</reference>
<evidence type="ECO:0000256" key="4">
    <source>
        <dbReference type="ARBA" id="ARBA00023125"/>
    </source>
</evidence>
<dbReference type="SUPFAM" id="SSF47729">
    <property type="entry name" value="IHF-like DNA-binding proteins"/>
    <property type="match status" value="1"/>
</dbReference>
<dbReference type="STRING" id="1179155.CF67_22006"/>
<proteinExistence type="inferred from homology"/>
<dbReference type="InterPro" id="IPR010992">
    <property type="entry name" value="IHF-like_DNA-bd_dom_sf"/>
</dbReference>
<dbReference type="SMART" id="SM00411">
    <property type="entry name" value="BHL"/>
    <property type="match status" value="1"/>
</dbReference>
<dbReference type="EMBL" id="JGVK01000015">
    <property type="protein sequence ID" value="KEY91318.1"/>
    <property type="molecule type" value="Genomic_DNA"/>
</dbReference>
<dbReference type="InterPro" id="IPR020816">
    <property type="entry name" value="Histone-like_DNA-bd_CS"/>
</dbReference>
<comment type="function">
    <text evidence="1">Histone-like DNA-binding protein which is capable of wrapping DNA to stabilize it, and thus to prevent its denaturation under extreme environmental conditions.</text>
</comment>
<protein>
    <submittedName>
        <fullName evidence="6">DNA-binding protein HU-alpha</fullName>
    </submittedName>
</protein>
<dbReference type="Pfam" id="PF00216">
    <property type="entry name" value="Bac_DNA_binding"/>
    <property type="match status" value="1"/>
</dbReference>
<dbReference type="PANTHER" id="PTHR33175:SF12">
    <property type="entry name" value="DNA-BINDING PROTEIN HU-ALPHA"/>
    <property type="match status" value="1"/>
</dbReference>
<name>A0A084CND9_9GAMM</name>
<dbReference type="Gene3D" id="4.10.520.10">
    <property type="entry name" value="IHF-like DNA-binding proteins"/>
    <property type="match status" value="1"/>
</dbReference>
<evidence type="ECO:0000256" key="1">
    <source>
        <dbReference type="ARBA" id="ARBA00003819"/>
    </source>
</evidence>
<dbReference type="eggNOG" id="COG0776">
    <property type="taxonomic scope" value="Bacteria"/>
</dbReference>
<dbReference type="GO" id="GO:0030261">
    <property type="term" value="P:chromosome condensation"/>
    <property type="evidence" value="ECO:0007669"/>
    <property type="project" value="UniProtKB-KW"/>
</dbReference>
<evidence type="ECO:0000313" key="6">
    <source>
        <dbReference type="EMBL" id="KEY91318.1"/>
    </source>
</evidence>
<dbReference type="Proteomes" id="UP000053784">
    <property type="component" value="Unassembled WGS sequence"/>
</dbReference>
<dbReference type="CDD" id="cd13831">
    <property type="entry name" value="HU"/>
    <property type="match status" value="1"/>
</dbReference>
<evidence type="ECO:0000313" key="7">
    <source>
        <dbReference type="Proteomes" id="UP000053784"/>
    </source>
</evidence>
<sequence>MNKTQLIDFIAERVGLSKVQARIALEAILNIVMNTLKEGDQVQMIGFGTFKVNYRASRVGRNPKTGDQIQIAPLNVPTFVPSKTLKSLVK</sequence>
<dbReference type="PROSITE" id="PS00045">
    <property type="entry name" value="HISTONE_LIKE"/>
    <property type="match status" value="1"/>
</dbReference>
<keyword evidence="3" id="KW-0226">DNA condensation</keyword>
<dbReference type="GO" id="GO:0030527">
    <property type="term" value="F:structural constituent of chromatin"/>
    <property type="evidence" value="ECO:0007669"/>
    <property type="project" value="InterPro"/>
</dbReference>
<dbReference type="PANTHER" id="PTHR33175">
    <property type="entry name" value="DNA-BINDING PROTEIN HU"/>
    <property type="match status" value="1"/>
</dbReference>
<accession>A0A084CND9</accession>
<gene>
    <name evidence="6" type="primary">hupA</name>
    <name evidence="6" type="ORF">CF67_22006</name>
</gene>
<dbReference type="GO" id="GO:0003677">
    <property type="term" value="F:DNA binding"/>
    <property type="evidence" value="ECO:0007669"/>
    <property type="project" value="UniProtKB-KW"/>
</dbReference>
<dbReference type="AlphaFoldDB" id="A0A084CND9"/>